<evidence type="ECO:0000259" key="1">
    <source>
        <dbReference type="Pfam" id="PF02738"/>
    </source>
</evidence>
<comment type="caution">
    <text evidence="3">The sequence shown here is derived from an EMBL/GenBank/DDBJ whole genome shotgun (WGS) entry which is preliminary data.</text>
</comment>
<evidence type="ECO:0000313" key="3">
    <source>
        <dbReference type="EMBL" id="TPF74355.1"/>
    </source>
</evidence>
<dbReference type="OrthoDB" id="6177861at2"/>
<dbReference type="GO" id="GO:0005506">
    <property type="term" value="F:iron ion binding"/>
    <property type="evidence" value="ECO:0007669"/>
    <property type="project" value="InterPro"/>
</dbReference>
<dbReference type="AlphaFoldDB" id="A0A502BJR0"/>
<dbReference type="Pfam" id="PF02738">
    <property type="entry name" value="MoCoBD_1"/>
    <property type="match status" value="1"/>
</dbReference>
<dbReference type="EMBL" id="VEWJ01000012">
    <property type="protein sequence ID" value="TPF74355.1"/>
    <property type="molecule type" value="Genomic_DNA"/>
</dbReference>
<gene>
    <name evidence="3" type="ORF">FHY56_14690</name>
</gene>
<keyword evidence="4" id="KW-1185">Reference proteome</keyword>
<reference evidence="3 4" key="1">
    <citation type="journal article" date="2003" name="Int. J. Syst. Evol. Microbiol.">
        <title>Towards a standardized format for the description of a novel species (of an established genus): Ochrobactrum gallinifaecis sp. nov.</title>
        <authorList>
            <person name="Kampfer P."/>
            <person name="Buczolits S."/>
            <person name="Albrecht A."/>
            <person name="Busse H.J."/>
            <person name="Stackebrandt E."/>
        </authorList>
    </citation>
    <scope>NUCLEOTIDE SEQUENCE [LARGE SCALE GENOMIC DNA]</scope>
    <source>
        <strain evidence="3 4">ISO 196</strain>
    </source>
</reference>
<dbReference type="InterPro" id="IPR016208">
    <property type="entry name" value="Ald_Oxase/xanthine_DH-like"/>
</dbReference>
<feature type="domain" description="Aldehyde oxidase/xanthine dehydrogenase first molybdopterin binding" evidence="1">
    <location>
        <begin position="282"/>
        <end position="517"/>
    </location>
</feature>
<dbReference type="PANTHER" id="PTHR11908">
    <property type="entry name" value="XANTHINE DEHYDROGENASE"/>
    <property type="match status" value="1"/>
</dbReference>
<dbReference type="Gene3D" id="3.30.365.10">
    <property type="entry name" value="Aldehyde oxidase/xanthine dehydrogenase, molybdopterin binding domain"/>
    <property type="match status" value="4"/>
</dbReference>
<dbReference type="Proteomes" id="UP000315388">
    <property type="component" value="Unassembled WGS sequence"/>
</dbReference>
<sequence length="978" mass="106681">MSSNISRRNFMKLGTIAGITVMLGKLPSARALEVHSGPSSSDWMGADGHARFRWDAIRKVTGEKTFSRDYRARDLEGWPKEQAHAFFIKATDAKRSFEGVDLGILGPDLQPDRLVLHEDFAADGISAPQPEGLADEFYGKNILLPKGQTAPLLGQPVALLVYHDFDRFEAAKRLLRFETKVVKYGTETGLKPPANYGAARYVRIGGDMPSASSVYSPIQDAVIFGGFDGDTPTWPSDSSTGVFVPASVLTKHRGGGGVRDPLEVARETYEPMRRGMNAADEIEKAIEDAGKDNSKFVLRRQGFSQSIDPSAMEPDNGNAWYDEKSKTLHLIVAAQSPYEVARVAAVMVKDNKRFPVETIKLLTGTTVGYGSKDHSIYPFYAIAACFYGGGLPVRLANDRYEQFQLGLKRHSIEMDVCIVADRKTGKFEIMKGFYNCNGGGRANFSFSVAQVAATAAQSIYYFPKSDLTSIALATSAVEAGSMRGYGTIQVMSITELMVDEIATELGIDPIELRLRNAMRAGDENTQGAQPLGDLRNVEMLERVAKNPIWLNREKAKSDYDKVNPGRAYGVGVAQVQKDYGSGADTSALALEFDANGKLTMRHCVQEIGTGATTAQQVMVRNLLGKVPDVVEFGVTDFPELPMVSNWSPYTTTQEQQDELQKDPYWVPNTLPPMSASNSAYFLGFGTQQAARFLFENTLWPAAKAIWSEGASGGQIASGVVTLSDLRVVAGGIGGGGMETLSFERLARKAHKMGLVTGVSIHCFSRWEWATAKFDIPGIGLRELPIDLLALRYGDGAPAELKNRMTTAGYDFIKRESVNFPPVQRNNAGVTTYTPAACIVELNVNTFTGEVEIMKHHSILDPGNIIVPELVSGQQQGGLAMGIGHALMEELPLYEDGPGNGTWNFNRYTLPRSKDVAVWTQTAEYLDPLSQTSPPKGLAEVVMIPIVAATGNAITHAIGKRFYRLPVTPDKIKQALEQE</sequence>
<dbReference type="GO" id="GO:0016491">
    <property type="term" value="F:oxidoreductase activity"/>
    <property type="evidence" value="ECO:0007669"/>
    <property type="project" value="InterPro"/>
</dbReference>
<dbReference type="RefSeq" id="WP_140905910.1">
    <property type="nucleotide sequence ID" value="NZ_JBHTMD010000011.1"/>
</dbReference>
<dbReference type="InterPro" id="IPR008274">
    <property type="entry name" value="AldOxase/xan_DH_MoCoBD1"/>
</dbReference>
<dbReference type="SUPFAM" id="SSF56003">
    <property type="entry name" value="Molybdenum cofactor-binding domain"/>
    <property type="match status" value="1"/>
</dbReference>
<feature type="domain" description="Aldehyde oxidase/xanthine dehydrogenase second molybdopterin binding" evidence="2">
    <location>
        <begin position="666"/>
        <end position="915"/>
    </location>
</feature>
<dbReference type="InterPro" id="IPR036856">
    <property type="entry name" value="Ald_Oxase/Xan_DH_a/b_sf"/>
</dbReference>
<dbReference type="InterPro" id="IPR046867">
    <property type="entry name" value="AldOxase/xan_DH_MoCoBD2"/>
</dbReference>
<dbReference type="PROSITE" id="PS51318">
    <property type="entry name" value="TAT"/>
    <property type="match status" value="1"/>
</dbReference>
<name>A0A502BJR0_9HYPH</name>
<protein>
    <submittedName>
        <fullName evidence="3">Xanthine dehydrogenase family protein molybdopterin-binding subunit</fullName>
    </submittedName>
</protein>
<dbReference type="Pfam" id="PF20256">
    <property type="entry name" value="MoCoBD_2"/>
    <property type="match status" value="1"/>
</dbReference>
<dbReference type="InterPro" id="IPR006311">
    <property type="entry name" value="TAT_signal"/>
</dbReference>
<proteinExistence type="predicted"/>
<dbReference type="InterPro" id="IPR037165">
    <property type="entry name" value="AldOxase/xan_DH_Mopterin-bd_sf"/>
</dbReference>
<accession>A0A502BJR0</accession>
<dbReference type="SUPFAM" id="SSF54665">
    <property type="entry name" value="CO dehydrogenase molybdoprotein N-domain-like"/>
    <property type="match status" value="1"/>
</dbReference>
<organism evidence="3 4">
    <name type="scientific">Brucella gallinifaecis</name>
    <dbReference type="NCBI Taxonomy" id="215590"/>
    <lineage>
        <taxon>Bacteria</taxon>
        <taxon>Pseudomonadati</taxon>
        <taxon>Pseudomonadota</taxon>
        <taxon>Alphaproteobacteria</taxon>
        <taxon>Hyphomicrobiales</taxon>
        <taxon>Brucellaceae</taxon>
        <taxon>Brucella/Ochrobactrum group</taxon>
        <taxon>Brucella</taxon>
    </lineage>
</organism>
<dbReference type="PANTHER" id="PTHR11908:SF123">
    <property type="entry name" value="ALDEHYDE OXIDOREDUCTASE MOLYBDENUM-BINDING SUBUNIT PAOC"/>
    <property type="match status" value="1"/>
</dbReference>
<evidence type="ECO:0000259" key="2">
    <source>
        <dbReference type="Pfam" id="PF20256"/>
    </source>
</evidence>
<evidence type="ECO:0000313" key="4">
    <source>
        <dbReference type="Proteomes" id="UP000315388"/>
    </source>
</evidence>